<dbReference type="InterPro" id="IPR001969">
    <property type="entry name" value="Aspartic_peptidase_AS"/>
</dbReference>
<dbReference type="SUPFAM" id="SSF50630">
    <property type="entry name" value="Acid proteases"/>
    <property type="match status" value="1"/>
</dbReference>
<evidence type="ECO:0000256" key="1">
    <source>
        <dbReference type="SAM" id="MobiDB-lite"/>
    </source>
</evidence>
<keyword evidence="3" id="KW-1185">Reference proteome</keyword>
<accession>A0A6J8DHW7</accession>
<dbReference type="EMBL" id="CACVKT020007423">
    <property type="protein sequence ID" value="CAC5407699.1"/>
    <property type="molecule type" value="Genomic_DNA"/>
</dbReference>
<evidence type="ECO:0008006" key="4">
    <source>
        <dbReference type="Google" id="ProtNLM"/>
    </source>
</evidence>
<dbReference type="Gene3D" id="2.40.70.10">
    <property type="entry name" value="Acid Proteases"/>
    <property type="match status" value="1"/>
</dbReference>
<dbReference type="InterPro" id="IPR021109">
    <property type="entry name" value="Peptidase_aspartic_dom_sf"/>
</dbReference>
<protein>
    <recommendedName>
        <fullName evidence="4">CCHC-type domain-containing protein</fullName>
    </recommendedName>
</protein>
<feature type="compositionally biased region" description="Polar residues" evidence="1">
    <location>
        <begin position="11"/>
        <end position="31"/>
    </location>
</feature>
<reference evidence="2 3" key="1">
    <citation type="submission" date="2020-06" db="EMBL/GenBank/DDBJ databases">
        <authorList>
            <person name="Li R."/>
            <person name="Bekaert M."/>
        </authorList>
    </citation>
    <scope>NUCLEOTIDE SEQUENCE [LARGE SCALE GENOMIC DNA]</scope>
    <source>
        <strain evidence="3">wild</strain>
    </source>
</reference>
<feature type="region of interest" description="Disordered" evidence="1">
    <location>
        <begin position="1"/>
        <end position="31"/>
    </location>
</feature>
<dbReference type="PROSITE" id="PS00141">
    <property type="entry name" value="ASP_PROTEASE"/>
    <property type="match status" value="1"/>
</dbReference>
<name>A0A6J8DHW7_MYTCO</name>
<sequence length="533" mass="60100">MSDKNSEPSIEHNQYQSDSETDSNTQSLSSESLLSDGFLEDNEIVGLTEFDLGDVNSPDNTANFETEINVLLADASPIASTPQPLNVTEIPTESVDIPIEIQTSSTMSKLVKCREFSGYPQDNAKGFFIEFESYALLHELPETDKRRIAAFHCHLKGPALTWYNSLSDESKSSWITICVLFKEIYIYFSWQSATVIMESEIFQNMVLSPGPDYFSQLSEKAQILRKHDHDQSEVIRDLQKQVVILTDLVQGKHKEHVQSEPSRSDFHDIKDQIGQLSGMITSMAVREVPNKEPKRPENLNTNYTNTSRFDSSECRRCKGLGHFQRACNWNGMAIAQSCTKLESYAQETGPTPQSSGLTTSISADFDENATKDKFLYITVLFGDLRIAALVDTGSSINVISKSLYDSISDRHKLYFEQLSESEIRLANNDKIRINGISKLQATIHQENEIIETYIIPKTSHPLILGTEYLRENKIVLDFSDFSCNEKTVPVKTAKRIELEPNTEYLTFGKLPNYVTVGLQGICVNSKFSVNHKF</sequence>
<evidence type="ECO:0000313" key="2">
    <source>
        <dbReference type="EMBL" id="CAC5407699.1"/>
    </source>
</evidence>
<feature type="compositionally biased region" description="Basic and acidic residues" evidence="1">
    <location>
        <begin position="1"/>
        <end position="10"/>
    </location>
</feature>
<dbReference type="GO" id="GO:0004190">
    <property type="term" value="F:aspartic-type endopeptidase activity"/>
    <property type="evidence" value="ECO:0007669"/>
    <property type="project" value="InterPro"/>
</dbReference>
<dbReference type="GO" id="GO:0006508">
    <property type="term" value="P:proteolysis"/>
    <property type="evidence" value="ECO:0007669"/>
    <property type="project" value="InterPro"/>
</dbReference>
<organism evidence="2 3">
    <name type="scientific">Mytilus coruscus</name>
    <name type="common">Sea mussel</name>
    <dbReference type="NCBI Taxonomy" id="42192"/>
    <lineage>
        <taxon>Eukaryota</taxon>
        <taxon>Metazoa</taxon>
        <taxon>Spiralia</taxon>
        <taxon>Lophotrochozoa</taxon>
        <taxon>Mollusca</taxon>
        <taxon>Bivalvia</taxon>
        <taxon>Autobranchia</taxon>
        <taxon>Pteriomorphia</taxon>
        <taxon>Mytilida</taxon>
        <taxon>Mytiloidea</taxon>
        <taxon>Mytilidae</taxon>
        <taxon>Mytilinae</taxon>
        <taxon>Mytilus</taxon>
    </lineage>
</organism>
<evidence type="ECO:0000313" key="3">
    <source>
        <dbReference type="Proteomes" id="UP000507470"/>
    </source>
</evidence>
<dbReference type="Proteomes" id="UP000507470">
    <property type="component" value="Unassembled WGS sequence"/>
</dbReference>
<gene>
    <name evidence="2" type="ORF">MCOR_41148</name>
</gene>
<dbReference type="OrthoDB" id="7483068at2759"/>
<proteinExistence type="predicted"/>
<dbReference type="AlphaFoldDB" id="A0A6J8DHW7"/>
<dbReference type="CDD" id="cd00303">
    <property type="entry name" value="retropepsin_like"/>
    <property type="match status" value="1"/>
</dbReference>